<dbReference type="AlphaFoldDB" id="A0AA38HLY0"/>
<reference evidence="4" key="1">
    <citation type="journal article" date="2023" name="G3 (Bethesda)">
        <title>Whole genome assemblies of Zophobas morio and Tenebrio molitor.</title>
        <authorList>
            <person name="Kaur S."/>
            <person name="Stinson S.A."/>
            <person name="diCenzo G.C."/>
        </authorList>
    </citation>
    <scope>NUCLEOTIDE SEQUENCE</scope>
    <source>
        <strain evidence="4">QUZm001</strain>
    </source>
</reference>
<dbReference type="GO" id="GO:0004620">
    <property type="term" value="F:phospholipase activity"/>
    <property type="evidence" value="ECO:0007669"/>
    <property type="project" value="TreeGrafter"/>
</dbReference>
<protein>
    <recommendedName>
        <fullName evidence="3">DDHD domain-containing protein</fullName>
    </recommendedName>
</protein>
<proteinExistence type="inferred from homology"/>
<dbReference type="GO" id="GO:0046872">
    <property type="term" value="F:metal ion binding"/>
    <property type="evidence" value="ECO:0007669"/>
    <property type="project" value="InterPro"/>
</dbReference>
<evidence type="ECO:0000313" key="4">
    <source>
        <dbReference type="EMBL" id="KAJ3636442.1"/>
    </source>
</evidence>
<sequence>MNSNEVPEVSLSLKQISEQFPCDNNFNLPPEVQSFLEPQAHNDFINELSVKNTNKPPEASYQSFQSGSSSPPSLSDSSIKMSSFGVNSSNFHDLDLPGVDSSLLPCGPFLQPHWHYFDRALNSFVPFSVSDSNKLEHIYLSHQRGAVVAVEGERYDVAIDDRLMQSVYWQEADSMVLRGTWFTYINGHVQPYSEVVAASLELAFSEALLNDNWPKRVDLEGGQYVMIHSEKVMVHHWPGGGYTAGVLAPSTTCIVMRGYDRRHSLLGEVVEPSHLFLVVAGIGAGKYDQLLVDNVFEQISLLEMGFHKTQCVNALRHTLHQLQVQPETDGRFPRMEILPIHWGSHFKQLDRIRETAGISTPPGIEKLRTFMADAVVDQTFMLSSHFQSVKEAIAAELNRVHLLFSTRHPNFKGEVSVIGHGIGAIALFEILLTQQLPALSPEPALRDTSLLPSLGDEITYRTTSLASTDNNLLEVKRLFLKRASHKGTKPLKSHLKTASMDSFRSTVFNDKAVFSKHPCHLDFYPHSLVCLGSPLGWYLRASGHELSPAFYLPACRHVYNVFHPLDPFACRLEPLIQPEYINVPPVQIPHHKGRKRLHLELKDFGSSLIASLWSWFALQSYQDTLTLESYCYRTEPQDHFSSEMNAQCRIDFVLQESPIESINEHVFSVRSHHSYWQSPDVALFLVAHASHG</sequence>
<dbReference type="Proteomes" id="UP001168821">
    <property type="component" value="Unassembled WGS sequence"/>
</dbReference>
<dbReference type="EMBL" id="JALNTZ010000100">
    <property type="protein sequence ID" value="KAJ3636442.1"/>
    <property type="molecule type" value="Genomic_DNA"/>
</dbReference>
<dbReference type="GO" id="GO:0005737">
    <property type="term" value="C:cytoplasm"/>
    <property type="evidence" value="ECO:0007669"/>
    <property type="project" value="TreeGrafter"/>
</dbReference>
<feature type="compositionally biased region" description="Low complexity" evidence="2">
    <location>
        <begin position="60"/>
        <end position="76"/>
    </location>
</feature>
<accession>A0AA38HLY0</accession>
<evidence type="ECO:0000313" key="5">
    <source>
        <dbReference type="Proteomes" id="UP001168821"/>
    </source>
</evidence>
<keyword evidence="5" id="KW-1185">Reference proteome</keyword>
<gene>
    <name evidence="4" type="ORF">Zmor_003872</name>
</gene>
<feature type="region of interest" description="Disordered" evidence="2">
    <location>
        <begin position="51"/>
        <end position="76"/>
    </location>
</feature>
<evidence type="ECO:0000256" key="2">
    <source>
        <dbReference type="SAM" id="MobiDB-lite"/>
    </source>
</evidence>
<dbReference type="PANTHER" id="PTHR23509:SF10">
    <property type="entry name" value="LD21067P"/>
    <property type="match status" value="1"/>
</dbReference>
<dbReference type="InterPro" id="IPR058055">
    <property type="entry name" value="PA-PLA1"/>
</dbReference>
<evidence type="ECO:0000259" key="3">
    <source>
        <dbReference type="PROSITE" id="PS51043"/>
    </source>
</evidence>
<dbReference type="Pfam" id="PF02862">
    <property type="entry name" value="DDHD"/>
    <property type="match status" value="2"/>
</dbReference>
<dbReference type="PROSITE" id="PS51043">
    <property type="entry name" value="DDHD"/>
    <property type="match status" value="1"/>
</dbReference>
<evidence type="ECO:0000256" key="1">
    <source>
        <dbReference type="ARBA" id="ARBA00038464"/>
    </source>
</evidence>
<dbReference type="PANTHER" id="PTHR23509">
    <property type="entry name" value="PA-PL1 PHOSPHOLIPASE FAMILY"/>
    <property type="match status" value="1"/>
</dbReference>
<feature type="domain" description="DDHD" evidence="3">
    <location>
        <begin position="521"/>
        <end position="691"/>
    </location>
</feature>
<comment type="similarity">
    <text evidence="1">Belongs to the PA-PLA1 family.</text>
</comment>
<organism evidence="4 5">
    <name type="scientific">Zophobas morio</name>
    <dbReference type="NCBI Taxonomy" id="2755281"/>
    <lineage>
        <taxon>Eukaryota</taxon>
        <taxon>Metazoa</taxon>
        <taxon>Ecdysozoa</taxon>
        <taxon>Arthropoda</taxon>
        <taxon>Hexapoda</taxon>
        <taxon>Insecta</taxon>
        <taxon>Pterygota</taxon>
        <taxon>Neoptera</taxon>
        <taxon>Endopterygota</taxon>
        <taxon>Coleoptera</taxon>
        <taxon>Polyphaga</taxon>
        <taxon>Cucujiformia</taxon>
        <taxon>Tenebrionidae</taxon>
        <taxon>Zophobas</taxon>
    </lineage>
</organism>
<dbReference type="InterPro" id="IPR057825">
    <property type="entry name" value="WWE_SEC23-DDH2"/>
</dbReference>
<name>A0AA38HLY0_9CUCU</name>
<dbReference type="SMART" id="SM01127">
    <property type="entry name" value="DDHD"/>
    <property type="match status" value="1"/>
</dbReference>
<comment type="caution">
    <text evidence="4">The sequence shown here is derived from an EMBL/GenBank/DDBJ whole genome shotgun (WGS) entry which is preliminary data.</text>
</comment>
<dbReference type="Pfam" id="PF23464">
    <property type="entry name" value="WWE_3"/>
    <property type="match status" value="1"/>
</dbReference>
<dbReference type="InterPro" id="IPR004177">
    <property type="entry name" value="DDHD_dom"/>
</dbReference>